<dbReference type="EMBL" id="CP059267">
    <property type="protein sequence ID" value="QLQ78186.1"/>
    <property type="molecule type" value="Genomic_DNA"/>
</dbReference>
<dbReference type="FunFam" id="1.20.144.10:FF:000027">
    <property type="entry name" value="Inositol phosphorylceramide synthase"/>
    <property type="match status" value="1"/>
</dbReference>
<gene>
    <name evidence="8" type="ORF">HG537_0A04330</name>
</gene>
<dbReference type="InterPro" id="IPR000326">
    <property type="entry name" value="PAP2/HPO"/>
</dbReference>
<evidence type="ECO:0000313" key="9">
    <source>
        <dbReference type="Proteomes" id="UP000510647"/>
    </source>
</evidence>
<dbReference type="InterPro" id="IPR052185">
    <property type="entry name" value="IPC_Synthase-Related"/>
</dbReference>
<dbReference type="SMART" id="SM00014">
    <property type="entry name" value="acidPPc"/>
    <property type="match status" value="1"/>
</dbReference>
<feature type="transmembrane region" description="Helical" evidence="6">
    <location>
        <begin position="263"/>
        <end position="286"/>
    </location>
</feature>
<dbReference type="AlphaFoldDB" id="A0A7H9HLI4"/>
<dbReference type="GO" id="GO:0030148">
    <property type="term" value="P:sphingolipid biosynthetic process"/>
    <property type="evidence" value="ECO:0007669"/>
    <property type="project" value="TreeGrafter"/>
</dbReference>
<organism evidence="8 9">
    <name type="scientific">Torulaspora globosa</name>
    <dbReference type="NCBI Taxonomy" id="48254"/>
    <lineage>
        <taxon>Eukaryota</taxon>
        <taxon>Fungi</taxon>
        <taxon>Dikarya</taxon>
        <taxon>Ascomycota</taxon>
        <taxon>Saccharomycotina</taxon>
        <taxon>Saccharomycetes</taxon>
        <taxon>Saccharomycetales</taxon>
        <taxon>Saccharomycetaceae</taxon>
        <taxon>Torulaspora</taxon>
    </lineage>
</organism>
<keyword evidence="2 6" id="KW-0812">Transmembrane</keyword>
<dbReference type="Proteomes" id="UP000510647">
    <property type="component" value="Chromosome 1"/>
</dbReference>
<dbReference type="InterPro" id="IPR026841">
    <property type="entry name" value="Aur1/Ipt1"/>
</dbReference>
<feature type="transmembrane region" description="Helical" evidence="6">
    <location>
        <begin position="179"/>
        <end position="198"/>
    </location>
</feature>
<dbReference type="PANTHER" id="PTHR31310:SF11">
    <property type="entry name" value="INOSITOL PHOSPHORYLCERAMIDE SYNTHASE CATALYTIC SUBUNIT AUR1"/>
    <property type="match status" value="1"/>
</dbReference>
<dbReference type="GO" id="GO:0016020">
    <property type="term" value="C:membrane"/>
    <property type="evidence" value="ECO:0007669"/>
    <property type="project" value="UniProtKB-SubCell"/>
</dbReference>
<keyword evidence="4 6" id="KW-0472">Membrane</keyword>
<evidence type="ECO:0000256" key="4">
    <source>
        <dbReference type="ARBA" id="ARBA00023136"/>
    </source>
</evidence>
<dbReference type="Pfam" id="PF14378">
    <property type="entry name" value="PAP2_3"/>
    <property type="match status" value="1"/>
</dbReference>
<evidence type="ECO:0000256" key="3">
    <source>
        <dbReference type="ARBA" id="ARBA00022989"/>
    </source>
</evidence>
<dbReference type="InterPro" id="IPR036938">
    <property type="entry name" value="PAP2/HPO_sf"/>
</dbReference>
<feature type="compositionally biased region" description="Low complexity" evidence="5">
    <location>
        <begin position="382"/>
        <end position="394"/>
    </location>
</feature>
<protein>
    <recommendedName>
        <fullName evidence="7">Phosphatidic acid phosphatase type 2/haloperoxidase domain-containing protein</fullName>
    </recommendedName>
</protein>
<feature type="domain" description="Phosphatidic acid phosphatase type 2/haloperoxidase" evidence="7">
    <location>
        <begin position="177"/>
        <end position="314"/>
    </location>
</feature>
<dbReference type="PANTHER" id="PTHR31310">
    <property type="match status" value="1"/>
</dbReference>
<accession>A0A7H9HLI4</accession>
<dbReference type="GO" id="GO:0006676">
    <property type="term" value="P:mannosyl diphosphorylinositol ceramide metabolic process"/>
    <property type="evidence" value="ECO:0007669"/>
    <property type="project" value="TreeGrafter"/>
</dbReference>
<name>A0A7H9HLI4_9SACH</name>
<dbReference type="SUPFAM" id="SSF48317">
    <property type="entry name" value="Acid phosphatase/Vanadium-dependent haloperoxidase"/>
    <property type="match status" value="1"/>
</dbReference>
<dbReference type="CDD" id="cd03386">
    <property type="entry name" value="PAP2_Aur1_like"/>
    <property type="match status" value="1"/>
</dbReference>
<proteinExistence type="predicted"/>
<sequence length="415" mass="47114">MVNAVRNFFLSDRPSYSHVADLETSFNPRVTLIKLQRYKPTVKDVFHYTFLGSIFFFVFITNPAPWLYKILVYSFLGLLFMIPITSQFFFNALPILTWLALYFTSSYFPASHRPKITVKVLPAVETVLYGDNLSDILATSTNMFLDILAWIPYGLFHFGAPFVVAIILFLFGPPTVLRGYAFAFGYMNLIGVIIQNTFPAAPPWYKILYGLDSAHYGMHGSPGGLARIDKLLGINLYTSGFTNSSVIFGAFPSLHSGCATMEALFFSYCFPKLRPIFIIYVCWLWWSTMYLTHHYFVDLVAGSVLSYTIFQYTKYTHLPVDTSLFCRWSYADVETYDISKMNPLRADPNDVENVPLSNLELDFELNSMDEASRTPSIFDGPTSTSRSSATSNTSLAEFQHDYASASPRLNKSRFD</sequence>
<evidence type="ECO:0000256" key="6">
    <source>
        <dbReference type="SAM" id="Phobius"/>
    </source>
</evidence>
<reference evidence="8 9" key="1">
    <citation type="submission" date="2020-06" db="EMBL/GenBank/DDBJ databases">
        <title>The yeast mating-type switching endonuclease HO is a domesticated member of an unorthodox homing genetic element family.</title>
        <authorList>
            <person name="Coughlan A.Y."/>
            <person name="Lombardi L."/>
            <person name="Braun-Galleani S."/>
            <person name="Martos A.R."/>
            <person name="Galeote V."/>
            <person name="Bigey F."/>
            <person name="Dequin S."/>
            <person name="Byrne K.P."/>
            <person name="Wolfe K.H."/>
        </authorList>
    </citation>
    <scope>NUCLEOTIDE SEQUENCE [LARGE SCALE GENOMIC DNA]</scope>
    <source>
        <strain evidence="8 9">CBS2947</strain>
    </source>
</reference>
<keyword evidence="9" id="KW-1185">Reference proteome</keyword>
<evidence type="ECO:0000313" key="8">
    <source>
        <dbReference type="EMBL" id="QLQ78186.1"/>
    </source>
</evidence>
<feature type="region of interest" description="Disordered" evidence="5">
    <location>
        <begin position="374"/>
        <end position="415"/>
    </location>
</feature>
<feature type="transmembrane region" description="Helical" evidence="6">
    <location>
        <begin position="45"/>
        <end position="60"/>
    </location>
</feature>
<dbReference type="GO" id="GO:0070916">
    <property type="term" value="C:inositol phosphoceramide synthase complex"/>
    <property type="evidence" value="ECO:0007669"/>
    <property type="project" value="TreeGrafter"/>
</dbReference>
<evidence type="ECO:0000259" key="7">
    <source>
        <dbReference type="SMART" id="SM00014"/>
    </source>
</evidence>
<evidence type="ECO:0000256" key="2">
    <source>
        <dbReference type="ARBA" id="ARBA00022692"/>
    </source>
</evidence>
<evidence type="ECO:0000256" key="1">
    <source>
        <dbReference type="ARBA" id="ARBA00004141"/>
    </source>
</evidence>
<evidence type="ECO:0000256" key="5">
    <source>
        <dbReference type="SAM" id="MobiDB-lite"/>
    </source>
</evidence>
<keyword evidence="3 6" id="KW-1133">Transmembrane helix</keyword>
<dbReference type="Gene3D" id="1.20.144.10">
    <property type="entry name" value="Phosphatidic acid phosphatase type 2/haloperoxidase"/>
    <property type="match status" value="1"/>
</dbReference>
<feature type="transmembrane region" description="Helical" evidence="6">
    <location>
        <begin position="150"/>
        <end position="172"/>
    </location>
</feature>
<comment type="subcellular location">
    <subcellularLocation>
        <location evidence="1">Membrane</location>
        <topology evidence="1">Multi-pass membrane protein</topology>
    </subcellularLocation>
</comment>
<dbReference type="OrthoDB" id="5784at2759"/>